<evidence type="ECO:0000313" key="1">
    <source>
        <dbReference type="EMBL" id="NYS93092.1"/>
    </source>
</evidence>
<dbReference type="EMBL" id="JACBYE010000009">
    <property type="protein sequence ID" value="NYS93092.1"/>
    <property type="molecule type" value="Genomic_DNA"/>
</dbReference>
<proteinExistence type="predicted"/>
<keyword evidence="2" id="KW-1185">Reference proteome</keyword>
<accession>A0A853ETQ6</accession>
<dbReference type="GO" id="GO:0000287">
    <property type="term" value="F:magnesium ion binding"/>
    <property type="evidence" value="ECO:0007669"/>
    <property type="project" value="InterPro"/>
</dbReference>
<dbReference type="GO" id="GO:0006281">
    <property type="term" value="P:DNA repair"/>
    <property type="evidence" value="ECO:0007669"/>
    <property type="project" value="InterPro"/>
</dbReference>
<dbReference type="RefSeq" id="WP_218928476.1">
    <property type="nucleotide sequence ID" value="NZ_JACBYE010000009.1"/>
</dbReference>
<dbReference type="GO" id="GO:0006310">
    <property type="term" value="P:DNA recombination"/>
    <property type="evidence" value="ECO:0007669"/>
    <property type="project" value="InterPro"/>
</dbReference>
<dbReference type="InterPro" id="IPR036614">
    <property type="entry name" value="RusA-like_sf"/>
</dbReference>
<comment type="caution">
    <text evidence="1">The sequence shown here is derived from an EMBL/GenBank/DDBJ whole genome shotgun (WGS) entry which is preliminary data.</text>
</comment>
<organism evidence="1 2">
    <name type="scientific">Sanguibacter inulinus</name>
    <dbReference type="NCBI Taxonomy" id="60922"/>
    <lineage>
        <taxon>Bacteria</taxon>
        <taxon>Bacillati</taxon>
        <taxon>Actinomycetota</taxon>
        <taxon>Actinomycetes</taxon>
        <taxon>Micrococcales</taxon>
        <taxon>Sanguibacteraceae</taxon>
        <taxon>Sanguibacter</taxon>
    </lineage>
</organism>
<name>A0A853ETQ6_9MICO</name>
<dbReference type="Gene3D" id="3.30.1330.70">
    <property type="entry name" value="Holliday junction resolvase RusA"/>
    <property type="match status" value="1"/>
</dbReference>
<dbReference type="AlphaFoldDB" id="A0A853ETQ6"/>
<protein>
    <submittedName>
        <fullName evidence="1">Uncharacterized protein</fullName>
    </submittedName>
</protein>
<sequence length="133" mass="14400">MTLPVDAVMNSNRRIDAHPRVRPVKSRRIRDRFAAVAQGTDQIPAPVEVVVQLTFGRRGRRDSPNWYPTIKAAIDGLVDAGALGDDSDEHIYQTRFNAHDVDPVLRAPGTAGVRVAITVTGVAPASVPEGTRP</sequence>
<evidence type="ECO:0000313" key="2">
    <source>
        <dbReference type="Proteomes" id="UP000561011"/>
    </source>
</evidence>
<dbReference type="Proteomes" id="UP000561011">
    <property type="component" value="Unassembled WGS sequence"/>
</dbReference>
<gene>
    <name evidence="1" type="ORF">HZZ10_06055</name>
</gene>
<reference evidence="1 2" key="1">
    <citation type="submission" date="2020-07" db="EMBL/GenBank/DDBJ databases">
        <title>MOT database genomes.</title>
        <authorList>
            <person name="Joseph S."/>
            <person name="Aduse-Opoku J."/>
            <person name="Hashim A."/>
            <person name="Wade W."/>
            <person name="Curtis M."/>
        </authorList>
    </citation>
    <scope>NUCLEOTIDE SEQUENCE [LARGE SCALE GENOMIC DNA]</scope>
    <source>
        <strain evidence="1 2">DSM 100099</strain>
    </source>
</reference>
<dbReference type="SUPFAM" id="SSF103084">
    <property type="entry name" value="Holliday junction resolvase RusA"/>
    <property type="match status" value="1"/>
</dbReference>